<keyword evidence="5 13" id="KW-0436">Ligase</keyword>
<evidence type="ECO:0000256" key="12">
    <source>
        <dbReference type="PROSITE-ProRule" id="PRU00409"/>
    </source>
</evidence>
<dbReference type="NCBIfam" id="NF006367">
    <property type="entry name" value="PRK08591.1"/>
    <property type="match status" value="1"/>
</dbReference>
<keyword evidence="8 12" id="KW-0067">ATP-binding</keyword>
<evidence type="ECO:0000256" key="5">
    <source>
        <dbReference type="ARBA" id="ARBA00022598"/>
    </source>
</evidence>
<dbReference type="Pfam" id="PF02785">
    <property type="entry name" value="Biotin_carb_C"/>
    <property type="match status" value="1"/>
</dbReference>
<feature type="domain" description="ATP-grasp" evidence="14">
    <location>
        <begin position="119"/>
        <end position="316"/>
    </location>
</feature>
<keyword evidence="10 13" id="KW-0092">Biotin</keyword>
<evidence type="ECO:0000256" key="4">
    <source>
        <dbReference type="ARBA" id="ARBA00013263"/>
    </source>
</evidence>
<dbReference type="GO" id="GO:0005524">
    <property type="term" value="F:ATP binding"/>
    <property type="evidence" value="ECO:0007669"/>
    <property type="project" value="UniProtKB-UniRule"/>
</dbReference>
<reference evidence="16" key="1">
    <citation type="journal article" date="2020" name="mSystems">
        <title>Genome- and Community-Level Interaction Insights into Carbon Utilization and Element Cycling Functions of Hydrothermarchaeota in Hydrothermal Sediment.</title>
        <authorList>
            <person name="Zhou Z."/>
            <person name="Liu Y."/>
            <person name="Xu W."/>
            <person name="Pan J."/>
            <person name="Luo Z.H."/>
            <person name="Li M."/>
        </authorList>
    </citation>
    <scope>NUCLEOTIDE SEQUENCE [LARGE SCALE GENOMIC DNA]</scope>
    <source>
        <strain evidence="16">SpSt-780</strain>
    </source>
</reference>
<evidence type="ECO:0000256" key="8">
    <source>
        <dbReference type="ARBA" id="ARBA00022840"/>
    </source>
</evidence>
<name>A0A7C4U6P2_UNCW3</name>
<dbReference type="PROSITE" id="PS50979">
    <property type="entry name" value="BC"/>
    <property type="match status" value="1"/>
</dbReference>
<evidence type="ECO:0000256" key="7">
    <source>
        <dbReference type="ARBA" id="ARBA00022741"/>
    </source>
</evidence>
<dbReference type="UniPathway" id="UPA00655">
    <property type="reaction ID" value="UER00711"/>
</dbReference>
<dbReference type="GO" id="GO:2001295">
    <property type="term" value="P:malonyl-CoA biosynthetic process"/>
    <property type="evidence" value="ECO:0007669"/>
    <property type="project" value="UniProtKB-UniPathway"/>
</dbReference>
<keyword evidence="9" id="KW-0460">Magnesium</keyword>
<dbReference type="AlphaFoldDB" id="A0A7C4U6P2"/>
<dbReference type="PROSITE" id="PS00867">
    <property type="entry name" value="CPSASE_2"/>
    <property type="match status" value="1"/>
</dbReference>
<dbReference type="InterPro" id="IPR005479">
    <property type="entry name" value="CPAse_ATP-bd"/>
</dbReference>
<feature type="domain" description="Biotin carboxylation" evidence="15">
    <location>
        <begin position="1"/>
        <end position="445"/>
    </location>
</feature>
<comment type="catalytic activity">
    <reaction evidence="11 13">
        <text>N(6)-biotinyl-L-lysyl-[protein] + hydrogencarbonate + ATP = N(6)-carboxybiotinyl-L-lysyl-[protein] + ADP + phosphate + H(+)</text>
        <dbReference type="Rhea" id="RHEA:13501"/>
        <dbReference type="Rhea" id="RHEA-COMP:10505"/>
        <dbReference type="Rhea" id="RHEA-COMP:10506"/>
        <dbReference type="ChEBI" id="CHEBI:15378"/>
        <dbReference type="ChEBI" id="CHEBI:17544"/>
        <dbReference type="ChEBI" id="CHEBI:30616"/>
        <dbReference type="ChEBI" id="CHEBI:43474"/>
        <dbReference type="ChEBI" id="CHEBI:83144"/>
        <dbReference type="ChEBI" id="CHEBI:83145"/>
        <dbReference type="ChEBI" id="CHEBI:456216"/>
        <dbReference type="EC" id="6.3.4.14"/>
    </reaction>
</comment>
<dbReference type="Gene3D" id="3.30.470.20">
    <property type="entry name" value="ATP-grasp fold, B domain"/>
    <property type="match status" value="1"/>
</dbReference>
<keyword evidence="13" id="KW-0276">Fatty acid metabolism</keyword>
<dbReference type="GO" id="GO:0004075">
    <property type="term" value="F:biotin carboxylase activity"/>
    <property type="evidence" value="ECO:0007669"/>
    <property type="project" value="UniProtKB-EC"/>
</dbReference>
<dbReference type="SMART" id="SM00878">
    <property type="entry name" value="Biotin_carb_C"/>
    <property type="match status" value="1"/>
</dbReference>
<keyword evidence="13" id="KW-0444">Lipid biosynthesis</keyword>
<dbReference type="InterPro" id="IPR005482">
    <property type="entry name" value="Biotin_COase_C"/>
</dbReference>
<dbReference type="PANTHER" id="PTHR48095:SF2">
    <property type="entry name" value="BIOTIN CARBOXYLASE, CHLOROPLASTIC"/>
    <property type="match status" value="1"/>
</dbReference>
<dbReference type="EC" id="6.3.4.14" evidence="4 13"/>
<evidence type="ECO:0000256" key="3">
    <source>
        <dbReference type="ARBA" id="ARBA00011750"/>
    </source>
</evidence>
<dbReference type="InterPro" id="IPR016185">
    <property type="entry name" value="PreATP-grasp_dom_sf"/>
</dbReference>
<dbReference type="NCBIfam" id="TIGR00514">
    <property type="entry name" value="accC"/>
    <property type="match status" value="1"/>
</dbReference>
<evidence type="ECO:0000259" key="14">
    <source>
        <dbReference type="PROSITE" id="PS50975"/>
    </source>
</evidence>
<sequence>MKKILVANRGEIAVRIIRAAKELGIKTVAIFSEGDENSLHVFLADESIRIGPSNPKKSYLNIPMIISAAEVSGADAIHPGYGFLAENPLFADTVIDSGFIFIGPSPDAIRNMGDKSEAKKRMKEAGVPVVPGSEGPLKSVEEAIDVSKEIGFPVILKAVSGGGGKGMRIAFDEKELIANYRMASSEAEASFGDGRVYIEKYIENPRHIEIQVLGDMFGNVIHLGERECSIQRKHQKLLEESPSPIVDEKMREEMGKIAVKGAKRIGYYSAGTMEFIVDKNRNYYFMEMNTRIQVEHPVTEMVTGIDLVKEQILIAMGEKLDITQKDVKIKGHSIEARINSESPEEGFIPSVGRIETLHLPGGNGTRIDTHLYQGYNVPPYYDSLLMKVITYGRDRNEAIQRMRRVLDELIIEGVKTTIGLHKKILENEKFLKGDLSTNFLKEMGI</sequence>
<dbReference type="Pfam" id="PF02786">
    <property type="entry name" value="CPSase_L_D2"/>
    <property type="match status" value="1"/>
</dbReference>
<keyword evidence="6" id="KW-0479">Metal-binding</keyword>
<dbReference type="GO" id="GO:0046872">
    <property type="term" value="F:metal ion binding"/>
    <property type="evidence" value="ECO:0007669"/>
    <property type="project" value="UniProtKB-KW"/>
</dbReference>
<dbReference type="SUPFAM" id="SSF56059">
    <property type="entry name" value="Glutathione synthetase ATP-binding domain-like"/>
    <property type="match status" value="1"/>
</dbReference>
<evidence type="ECO:0000259" key="15">
    <source>
        <dbReference type="PROSITE" id="PS50979"/>
    </source>
</evidence>
<dbReference type="InterPro" id="IPR011764">
    <property type="entry name" value="Biotin_carboxylation_dom"/>
</dbReference>
<dbReference type="PANTHER" id="PTHR48095">
    <property type="entry name" value="PYRUVATE CARBOXYLASE SUBUNIT A"/>
    <property type="match status" value="1"/>
</dbReference>
<dbReference type="SUPFAM" id="SSF52440">
    <property type="entry name" value="PreATP-grasp domain"/>
    <property type="match status" value="1"/>
</dbReference>
<evidence type="ECO:0000256" key="13">
    <source>
        <dbReference type="RuleBase" id="RU365063"/>
    </source>
</evidence>
<dbReference type="EMBL" id="DTHG01000028">
    <property type="protein sequence ID" value="HGW91377.1"/>
    <property type="molecule type" value="Genomic_DNA"/>
</dbReference>
<dbReference type="FunFam" id="3.30.1490.20:FF:000018">
    <property type="entry name" value="Biotin carboxylase"/>
    <property type="match status" value="1"/>
</dbReference>
<evidence type="ECO:0000256" key="2">
    <source>
        <dbReference type="ARBA" id="ARBA00004956"/>
    </source>
</evidence>
<comment type="pathway">
    <text evidence="2 13">Lipid metabolism; malonyl-CoA biosynthesis; malonyl-CoA from acetyl-CoA: step 1/1.</text>
</comment>
<organism evidence="16">
    <name type="scientific">candidate division WOR-3 bacterium</name>
    <dbReference type="NCBI Taxonomy" id="2052148"/>
    <lineage>
        <taxon>Bacteria</taxon>
        <taxon>Bacteria division WOR-3</taxon>
    </lineage>
</organism>
<evidence type="ECO:0000256" key="1">
    <source>
        <dbReference type="ARBA" id="ARBA00003761"/>
    </source>
</evidence>
<dbReference type="InterPro" id="IPR004549">
    <property type="entry name" value="Acetyl_CoA_COase_biotin_COase"/>
</dbReference>
<dbReference type="FunFam" id="3.30.470.20:FF:000028">
    <property type="entry name" value="Methylcrotonoyl-CoA carboxylase subunit alpha, mitochondrial"/>
    <property type="match status" value="1"/>
</dbReference>
<keyword evidence="13" id="KW-0443">Lipid metabolism</keyword>
<evidence type="ECO:0000313" key="16">
    <source>
        <dbReference type="EMBL" id="HGW91377.1"/>
    </source>
</evidence>
<evidence type="ECO:0000256" key="9">
    <source>
        <dbReference type="ARBA" id="ARBA00022842"/>
    </source>
</evidence>
<accession>A0A7C4U6P2</accession>
<dbReference type="FunFam" id="3.40.50.20:FF:000010">
    <property type="entry name" value="Propionyl-CoA carboxylase subunit alpha"/>
    <property type="match status" value="1"/>
</dbReference>
<dbReference type="InterPro" id="IPR005481">
    <property type="entry name" value="BC-like_N"/>
</dbReference>
<dbReference type="InterPro" id="IPR011761">
    <property type="entry name" value="ATP-grasp"/>
</dbReference>
<evidence type="ECO:0000256" key="10">
    <source>
        <dbReference type="ARBA" id="ARBA00023267"/>
    </source>
</evidence>
<proteinExistence type="predicted"/>
<dbReference type="SUPFAM" id="SSF51246">
    <property type="entry name" value="Rudiment single hybrid motif"/>
    <property type="match status" value="1"/>
</dbReference>
<keyword evidence="7 12" id="KW-0547">Nucleotide-binding</keyword>
<dbReference type="PROSITE" id="PS50975">
    <property type="entry name" value="ATP_GRASP"/>
    <property type="match status" value="1"/>
</dbReference>
<comment type="subunit">
    <text evidence="3 13">Acetyl-CoA carboxylase is a heterohexamer of biotin carboxyl carrier protein, biotin carboxylase and the two subunits of carboxyl transferase in a 2:2 complex.</text>
</comment>
<evidence type="ECO:0000256" key="11">
    <source>
        <dbReference type="ARBA" id="ARBA00048600"/>
    </source>
</evidence>
<evidence type="ECO:0000256" key="6">
    <source>
        <dbReference type="ARBA" id="ARBA00022723"/>
    </source>
</evidence>
<protein>
    <recommendedName>
        <fullName evidence="4 13">Biotin carboxylase</fullName>
        <ecNumber evidence="4 13">6.3.4.14</ecNumber>
    </recommendedName>
    <alternativeName>
        <fullName evidence="13">Acetyl-coenzyme A carboxylase biotin carboxylase subunit A</fullName>
    </alternativeName>
</protein>
<dbReference type="GO" id="GO:0006633">
    <property type="term" value="P:fatty acid biosynthetic process"/>
    <property type="evidence" value="ECO:0007669"/>
    <property type="project" value="UniProtKB-KW"/>
</dbReference>
<comment type="function">
    <text evidence="1 13">This protein is a component of the acetyl coenzyme A carboxylase complex; first, biotin carboxylase catalyzes the carboxylation of the carrier protein and then the transcarboxylase transfers the carboxyl group to form malonyl-CoA.</text>
</comment>
<gene>
    <name evidence="16" type="primary">accC</name>
    <name evidence="16" type="ORF">ENV67_02395</name>
</gene>
<keyword evidence="13" id="KW-0275">Fatty acid biosynthesis</keyword>
<dbReference type="InterPro" id="IPR051602">
    <property type="entry name" value="ACC_Biotin_Carboxylase"/>
</dbReference>
<dbReference type="InterPro" id="IPR011054">
    <property type="entry name" value="Rudment_hybrid_motif"/>
</dbReference>
<dbReference type="Pfam" id="PF00289">
    <property type="entry name" value="Biotin_carb_N"/>
    <property type="match status" value="1"/>
</dbReference>
<comment type="caution">
    <text evidence="16">The sequence shown here is derived from an EMBL/GenBank/DDBJ whole genome shotgun (WGS) entry which is preliminary data.</text>
</comment>